<evidence type="ECO:0000313" key="4">
    <source>
        <dbReference type="Proteomes" id="UP001057877"/>
    </source>
</evidence>
<dbReference type="NCBIfam" id="TIGR01085">
    <property type="entry name" value="murE"/>
    <property type="match status" value="1"/>
</dbReference>
<dbReference type="RefSeq" id="WP_258389039.1">
    <property type="nucleotide sequence ID" value="NZ_CP091430.1"/>
</dbReference>
<proteinExistence type="predicted"/>
<dbReference type="InterPro" id="IPR036565">
    <property type="entry name" value="Mur-like_cat_sf"/>
</dbReference>
<dbReference type="Gene3D" id="3.40.1190.10">
    <property type="entry name" value="Mur-like, catalytic domain"/>
    <property type="match status" value="1"/>
</dbReference>
<organism evidence="3 4">
    <name type="scientific">Paenibacillus spongiae</name>
    <dbReference type="NCBI Taxonomy" id="2909671"/>
    <lineage>
        <taxon>Bacteria</taxon>
        <taxon>Bacillati</taxon>
        <taxon>Bacillota</taxon>
        <taxon>Bacilli</taxon>
        <taxon>Bacillales</taxon>
        <taxon>Paenibacillaceae</taxon>
        <taxon>Paenibacillus</taxon>
    </lineage>
</organism>
<reference evidence="3" key="1">
    <citation type="submission" date="2022-01" db="EMBL/GenBank/DDBJ databases">
        <title>Paenibacillus spongiae sp. nov., isolated from marine sponge.</title>
        <authorList>
            <person name="Li Z."/>
            <person name="Zhang M."/>
        </authorList>
    </citation>
    <scope>NUCLEOTIDE SEQUENCE</scope>
    <source>
        <strain evidence="3">PHS-Z3</strain>
    </source>
</reference>
<accession>A0ABY5SG83</accession>
<dbReference type="SUPFAM" id="SSF63418">
    <property type="entry name" value="MurE/MurF N-terminal domain"/>
    <property type="match status" value="1"/>
</dbReference>
<comment type="pathway">
    <text evidence="1">Cell wall biogenesis; peptidoglycan biosynthesis.</text>
</comment>
<evidence type="ECO:0000313" key="3">
    <source>
        <dbReference type="EMBL" id="UVI32987.1"/>
    </source>
</evidence>
<dbReference type="GO" id="GO:0016874">
    <property type="term" value="F:ligase activity"/>
    <property type="evidence" value="ECO:0007669"/>
    <property type="project" value="UniProtKB-KW"/>
</dbReference>
<keyword evidence="4" id="KW-1185">Reference proteome</keyword>
<dbReference type="PANTHER" id="PTHR23135:SF4">
    <property type="entry name" value="UDP-N-ACETYLMURAMOYL-L-ALANYL-D-GLUTAMATE--2,6-DIAMINOPIMELATE LIGASE MURE HOMOLOG, CHLOROPLASTIC"/>
    <property type="match status" value="1"/>
</dbReference>
<sequence>MRLKELADLLTIAELQGEMDIGITGIRMNSQHVRQGDLFICIPGIPGFQEDRHQYAADAVRRGAVALVVEQEVGLDMPTIRVPDARYAMALFAAHLNGYPSHGLQLIGVTGTNGKTTTCHMIESIFIHAGHPTGLMGNLGTRIGTTLMETEINTQEPPELQANLKRMTDARVKYCFMEVSSQGLHMGRVLGCEFRTAVFTNLTQDHLDYHGSMDNYMAAKGLLFARLAQSFVPDPAKRKYAVLNADEEASAVFRKLTAAQVLTYGIRNQADVMAKNIRLTSQGTSFDLVSYAGTVTIQLRLVGTFNVYNALGFILLGYRVPTIAKQKHPMEPHAFHGSLRCLVGGLLRDPNLHHQKSILIEVQSIRRNLMVHSKVPTTYILIVSLASVFTLMDDSISITAGYSVDHTTECFEIRNGI</sequence>
<dbReference type="InterPro" id="IPR013221">
    <property type="entry name" value="Mur_ligase_cen"/>
</dbReference>
<gene>
    <name evidence="3" type="ORF">L1F29_14625</name>
</gene>
<dbReference type="Pfam" id="PF08245">
    <property type="entry name" value="Mur_ligase_M"/>
    <property type="match status" value="1"/>
</dbReference>
<dbReference type="EMBL" id="CP091430">
    <property type="protein sequence ID" value="UVI32987.1"/>
    <property type="molecule type" value="Genomic_DNA"/>
</dbReference>
<dbReference type="Proteomes" id="UP001057877">
    <property type="component" value="Chromosome"/>
</dbReference>
<dbReference type="PANTHER" id="PTHR23135">
    <property type="entry name" value="MUR LIGASE FAMILY MEMBER"/>
    <property type="match status" value="1"/>
</dbReference>
<evidence type="ECO:0000256" key="1">
    <source>
        <dbReference type="ARBA" id="ARBA00004752"/>
    </source>
</evidence>
<protein>
    <submittedName>
        <fullName evidence="3">UDP-N-acetylmuramoyl-L-alanyl-D-glutamate--2, 6-diaminopimelate ligase</fullName>
    </submittedName>
</protein>
<feature type="domain" description="Mur ligase central" evidence="2">
    <location>
        <begin position="109"/>
        <end position="314"/>
    </location>
</feature>
<dbReference type="SUPFAM" id="SSF53623">
    <property type="entry name" value="MurD-like peptide ligases, catalytic domain"/>
    <property type="match status" value="1"/>
</dbReference>
<name>A0ABY5SG83_9BACL</name>
<dbReference type="InterPro" id="IPR005761">
    <property type="entry name" value="UDP-N-AcMur-Glu-dNH2Pim_ligase"/>
</dbReference>
<dbReference type="Gene3D" id="3.40.1390.10">
    <property type="entry name" value="MurE/MurF, N-terminal domain"/>
    <property type="match status" value="1"/>
</dbReference>
<evidence type="ECO:0000259" key="2">
    <source>
        <dbReference type="Pfam" id="PF08245"/>
    </source>
</evidence>
<keyword evidence="3" id="KW-0436">Ligase</keyword>
<dbReference type="InterPro" id="IPR035911">
    <property type="entry name" value="MurE/MurF_N"/>
</dbReference>